<evidence type="ECO:0000256" key="1">
    <source>
        <dbReference type="ARBA" id="ARBA00004202"/>
    </source>
</evidence>
<dbReference type="InterPro" id="IPR007554">
    <property type="entry name" value="Glycerophosphate_synth"/>
</dbReference>
<name>A0A6I4XMW5_ENTGA</name>
<dbReference type="SUPFAM" id="SSF53756">
    <property type="entry name" value="UDP-Glycosyltransferase/glycogen phosphorylase"/>
    <property type="match status" value="1"/>
</dbReference>
<dbReference type="GO" id="GO:0019350">
    <property type="term" value="P:teichoic acid biosynthetic process"/>
    <property type="evidence" value="ECO:0007669"/>
    <property type="project" value="UniProtKB-KW"/>
</dbReference>
<accession>A0A6I4XMW5</accession>
<dbReference type="PANTHER" id="PTHR37316:SF1">
    <property type="entry name" value="TEICHOIC ACID GLYCEROL-PHOSPHATE PRIMASE"/>
    <property type="match status" value="1"/>
</dbReference>
<keyword evidence="3" id="KW-1003">Cell membrane</keyword>
<comment type="subcellular location">
    <subcellularLocation>
        <location evidence="1">Cell membrane</location>
        <topology evidence="1">Peripheral membrane protein</topology>
    </subcellularLocation>
</comment>
<dbReference type="RefSeq" id="WP_041119054.1">
    <property type="nucleotide sequence ID" value="NZ_BTSN01000002.1"/>
</dbReference>
<dbReference type="GO" id="GO:0047355">
    <property type="term" value="F:CDP-glycerol glycerophosphotransferase activity"/>
    <property type="evidence" value="ECO:0007669"/>
    <property type="project" value="InterPro"/>
</dbReference>
<proteinExistence type="inferred from homology"/>
<dbReference type="Pfam" id="PF04464">
    <property type="entry name" value="Glyphos_transf"/>
    <property type="match status" value="1"/>
</dbReference>
<dbReference type="Gene3D" id="3.40.50.11820">
    <property type="match status" value="1"/>
</dbReference>
<evidence type="ECO:0000256" key="4">
    <source>
        <dbReference type="ARBA" id="ARBA00022679"/>
    </source>
</evidence>
<gene>
    <name evidence="7" type="ORF">GTI89_01560</name>
</gene>
<organism evidence="7 8">
    <name type="scientific">Enterococcus gallinarum</name>
    <dbReference type="NCBI Taxonomy" id="1353"/>
    <lineage>
        <taxon>Bacteria</taxon>
        <taxon>Bacillati</taxon>
        <taxon>Bacillota</taxon>
        <taxon>Bacilli</taxon>
        <taxon>Lactobacillales</taxon>
        <taxon>Enterococcaceae</taxon>
        <taxon>Enterococcus</taxon>
    </lineage>
</organism>
<dbReference type="PANTHER" id="PTHR37316">
    <property type="entry name" value="TEICHOIC ACID GLYCEROL-PHOSPHATE PRIMASE"/>
    <property type="match status" value="1"/>
</dbReference>
<dbReference type="InterPro" id="IPR043148">
    <property type="entry name" value="TagF_C"/>
</dbReference>
<evidence type="ECO:0000256" key="3">
    <source>
        <dbReference type="ARBA" id="ARBA00022475"/>
    </source>
</evidence>
<dbReference type="InterPro" id="IPR051612">
    <property type="entry name" value="Teichoic_Acid_Biosynth"/>
</dbReference>
<dbReference type="EMBL" id="WVTI01000001">
    <property type="protein sequence ID" value="MXS24778.1"/>
    <property type="molecule type" value="Genomic_DNA"/>
</dbReference>
<evidence type="ECO:0000256" key="2">
    <source>
        <dbReference type="ARBA" id="ARBA00010488"/>
    </source>
</evidence>
<protein>
    <submittedName>
        <fullName evidence="7">CDP-glycerol--poly(Glycerophosphate) glycerophosphotransferase</fullName>
    </submittedName>
</protein>
<keyword evidence="5" id="KW-0777">Teichoic acid biosynthesis</keyword>
<keyword evidence="6" id="KW-0472">Membrane</keyword>
<evidence type="ECO:0000313" key="7">
    <source>
        <dbReference type="EMBL" id="MXS24778.1"/>
    </source>
</evidence>
<dbReference type="InterPro" id="IPR043149">
    <property type="entry name" value="TagF_N"/>
</dbReference>
<dbReference type="AlphaFoldDB" id="A0A6I4XMW5"/>
<dbReference type="GO" id="GO:0005886">
    <property type="term" value="C:plasma membrane"/>
    <property type="evidence" value="ECO:0007669"/>
    <property type="project" value="UniProtKB-SubCell"/>
</dbReference>
<evidence type="ECO:0000256" key="6">
    <source>
        <dbReference type="ARBA" id="ARBA00023136"/>
    </source>
</evidence>
<sequence>MIKQIAISFSKIVYLSLVKLFSLRRRPKNNKIVFLLSFPSTSTYVLDALVERYGNRLVICYTSNAQETIKRFNQERIDCYPLQSFYILCTRIIPIIKASQMIICDNYFAFLGGMSFDEQTKVVQIWHANGAIKKFGLQAQYAKKATAKDQQRYQKVYDTFTHFVVSSPTMAEIFAESYNIDPIFLKFGYPMTDYYFNRNEKNILKEKNILSKGTNKKIALYVPTYRENDYELPLDFEQIEEQIGDEWVFYIHAHPHDKKLKSLAKKYPSYFIDEMQHDLKNLLIVADCLITDYSSVPFEFSLANPNGKIIYFCYDYELYDDLVGIQEAFKDTLDSSIVKTPAGLFEEIMSSEKQDLVDFNAKWNTFVSGNAMNYLFEWIDEQYEN</sequence>
<reference evidence="7 8" key="1">
    <citation type="submission" date="2019-04" db="EMBL/GenBank/DDBJ databases">
        <title>Step-wise assembly of the neonatal virome modulated by breast feeding.</title>
        <authorList>
            <person name="Liang G."/>
            <person name="Bushman F."/>
        </authorList>
    </citation>
    <scope>NUCLEOTIDE SEQUENCE [LARGE SCALE GENOMIC DNA]</scope>
    <source>
        <strain evidence="7 8">E3404</strain>
    </source>
</reference>
<comment type="similarity">
    <text evidence="2">Belongs to the CDP-glycerol glycerophosphotransferase family.</text>
</comment>
<comment type="caution">
    <text evidence="7">The sequence shown here is derived from an EMBL/GenBank/DDBJ whole genome shotgun (WGS) entry which is preliminary data.</text>
</comment>
<dbReference type="Proteomes" id="UP000439965">
    <property type="component" value="Unassembled WGS sequence"/>
</dbReference>
<dbReference type="Gene3D" id="3.40.50.12580">
    <property type="match status" value="1"/>
</dbReference>
<evidence type="ECO:0000313" key="8">
    <source>
        <dbReference type="Proteomes" id="UP000439965"/>
    </source>
</evidence>
<keyword evidence="4 7" id="KW-0808">Transferase</keyword>
<evidence type="ECO:0000256" key="5">
    <source>
        <dbReference type="ARBA" id="ARBA00022944"/>
    </source>
</evidence>